<dbReference type="AlphaFoldDB" id="C7MCP0"/>
<feature type="region of interest" description="Disordered" evidence="3">
    <location>
        <begin position="1"/>
        <end position="32"/>
    </location>
</feature>
<organism evidence="4 5">
    <name type="scientific">Brachybacterium faecium (strain ATCC 43885 / DSM 4810 / JCM 11609 / LMG 19847 / NBRC 14762 / NCIMB 9860 / 6-10)</name>
    <dbReference type="NCBI Taxonomy" id="446465"/>
    <lineage>
        <taxon>Bacteria</taxon>
        <taxon>Bacillati</taxon>
        <taxon>Actinomycetota</taxon>
        <taxon>Actinomycetes</taxon>
        <taxon>Micrococcales</taxon>
        <taxon>Dermabacteraceae</taxon>
        <taxon>Brachybacterium</taxon>
    </lineage>
</organism>
<dbReference type="CDD" id="cd07187">
    <property type="entry name" value="YvcK_like"/>
    <property type="match status" value="1"/>
</dbReference>
<dbReference type="NCBIfam" id="TIGR01826">
    <property type="entry name" value="CofD_related"/>
    <property type="match status" value="1"/>
</dbReference>
<sequence length="396" mass="42146">MSIAPRSGGHRLRGADRSASARRGRRGDPQRPLRVVALGGGHGLAANLRALRLLADDITAVVTVADNGGSSGRIRTEMPVLPPGDLRMALAALCEDSDWGSIWGDVIQHRFATEGELDGHALGNLLIVALWQILEDPVEGLDQMAELLGARGRVLPMALDPLDIEAHVRGEDGQLHTVSGQWQVATAAGRVEDVRLIPARPRVPQDVIDALGRADWIIVGPGSWYTSVLPHLMIPEIAEAIRTSPARRCITTNLSVGAQEAEGMTSLDMLDVLLERAQGCRFDALLADPTTLGDALELAESAQGRGIRTLLRQVSVGNGTPQHDPVRLAAAYRDLFDDVYGDVETEHAASVPGDGEHSPAGQAHVEHENARHASAGDRTTGASSPRTEEDMHGADG</sequence>
<dbReference type="OrthoDB" id="9783842at2"/>
<dbReference type="InterPro" id="IPR038136">
    <property type="entry name" value="CofD-like_dom_sf"/>
</dbReference>
<dbReference type="SUPFAM" id="SSF142338">
    <property type="entry name" value="CofD-like"/>
    <property type="match status" value="1"/>
</dbReference>
<dbReference type="GO" id="GO:0043743">
    <property type="term" value="F:LPPG:FO 2-phospho-L-lactate transferase activity"/>
    <property type="evidence" value="ECO:0007669"/>
    <property type="project" value="InterPro"/>
</dbReference>
<comment type="function">
    <text evidence="2">Required for morphogenesis under gluconeogenic growth conditions.</text>
</comment>
<accession>C7MCP0</accession>
<feature type="region of interest" description="Disordered" evidence="3">
    <location>
        <begin position="346"/>
        <end position="396"/>
    </location>
</feature>
<gene>
    <name evidence="4" type="ordered locus">Bfae_15180</name>
</gene>
<evidence type="ECO:0000313" key="4">
    <source>
        <dbReference type="EMBL" id="ACU85347.1"/>
    </source>
</evidence>
<evidence type="ECO:0000313" key="5">
    <source>
        <dbReference type="Proteomes" id="UP000001919"/>
    </source>
</evidence>
<evidence type="ECO:0000256" key="2">
    <source>
        <dbReference type="HAMAP-Rule" id="MF_00973"/>
    </source>
</evidence>
<dbReference type="EMBL" id="CP001643">
    <property type="protein sequence ID" value="ACU85347.1"/>
    <property type="molecule type" value="Genomic_DNA"/>
</dbReference>
<dbReference type="PANTHER" id="PTHR30135:SF3">
    <property type="entry name" value="GLUCONEOGENESIS FACTOR-RELATED"/>
    <property type="match status" value="1"/>
</dbReference>
<name>C7MCP0_BRAFD</name>
<comment type="subcellular location">
    <subcellularLocation>
        <location evidence="2">Cytoplasm</location>
    </subcellularLocation>
</comment>
<comment type="similarity">
    <text evidence="2">Belongs to the gluconeogenesis factor family.</text>
</comment>
<dbReference type="Proteomes" id="UP000001919">
    <property type="component" value="Chromosome"/>
</dbReference>
<feature type="compositionally biased region" description="Basic and acidic residues" evidence="3">
    <location>
        <begin position="386"/>
        <end position="396"/>
    </location>
</feature>
<dbReference type="HOGENOM" id="CLU_044041_1_0_11"/>
<dbReference type="HAMAP" id="MF_00973">
    <property type="entry name" value="Gluconeogen_factor"/>
    <property type="match status" value="1"/>
</dbReference>
<dbReference type="KEGG" id="bfa:Bfae_15180"/>
<proteinExistence type="inferred from homology"/>
<dbReference type="STRING" id="446465.Bfae_15180"/>
<dbReference type="InterPro" id="IPR010119">
    <property type="entry name" value="Gluconeogen_factor"/>
</dbReference>
<keyword evidence="1 2" id="KW-0963">Cytoplasm</keyword>
<dbReference type="PANTHER" id="PTHR30135">
    <property type="entry name" value="UNCHARACTERIZED PROTEIN YVCK-RELATED"/>
    <property type="match status" value="1"/>
</dbReference>
<keyword evidence="5" id="KW-1185">Reference proteome</keyword>
<dbReference type="GO" id="GO:0008360">
    <property type="term" value="P:regulation of cell shape"/>
    <property type="evidence" value="ECO:0007669"/>
    <property type="project" value="UniProtKB-UniRule"/>
</dbReference>
<reference evidence="4 5" key="1">
    <citation type="journal article" date="2009" name="Stand. Genomic Sci.">
        <title>Complete genome sequence of Brachybacterium faecium type strain (Schefferle 6-10).</title>
        <authorList>
            <person name="Lapidus A."/>
            <person name="Pukall R."/>
            <person name="Labuttii K."/>
            <person name="Copeland A."/>
            <person name="Del Rio T.G."/>
            <person name="Nolan M."/>
            <person name="Chen F."/>
            <person name="Lucas S."/>
            <person name="Tice H."/>
            <person name="Cheng J.F."/>
            <person name="Bruce D."/>
            <person name="Goodwin L."/>
            <person name="Pitluck S."/>
            <person name="Rohde M."/>
            <person name="Goker M."/>
            <person name="Pati A."/>
            <person name="Ivanova N."/>
            <person name="Mavrommatis K."/>
            <person name="Chen A."/>
            <person name="Palaniappan K."/>
            <person name="D'haeseleer P."/>
            <person name="Chain P."/>
            <person name="Bristow J."/>
            <person name="Eisen J.A."/>
            <person name="Markowitz V."/>
            <person name="Hugenholtz P."/>
            <person name="Kyrpides N.C."/>
            <person name="Klenk H.P."/>
        </authorList>
    </citation>
    <scope>NUCLEOTIDE SEQUENCE [LARGE SCALE GENOMIC DNA]</scope>
    <source>
        <strain evidence="5">ATCC 43885 / DSM 4810 / JCM 11609 / LMG 19847 / NBRC 14762 / NCIMB 9860 / 6-10</strain>
    </source>
</reference>
<dbReference type="eggNOG" id="COG0391">
    <property type="taxonomic scope" value="Bacteria"/>
</dbReference>
<evidence type="ECO:0000256" key="1">
    <source>
        <dbReference type="ARBA" id="ARBA00022490"/>
    </source>
</evidence>
<dbReference type="Pfam" id="PF01933">
    <property type="entry name" value="CofD"/>
    <property type="match status" value="1"/>
</dbReference>
<evidence type="ECO:0000256" key="3">
    <source>
        <dbReference type="SAM" id="MobiDB-lite"/>
    </source>
</evidence>
<feature type="compositionally biased region" description="Basic and acidic residues" evidence="3">
    <location>
        <begin position="364"/>
        <end position="375"/>
    </location>
</feature>
<dbReference type="GO" id="GO:0005737">
    <property type="term" value="C:cytoplasm"/>
    <property type="evidence" value="ECO:0007669"/>
    <property type="project" value="UniProtKB-SubCell"/>
</dbReference>
<dbReference type="Gene3D" id="3.40.50.10680">
    <property type="entry name" value="CofD-like domains"/>
    <property type="match status" value="1"/>
</dbReference>
<protein>
    <recommendedName>
        <fullName evidence="2">Putative gluconeogenesis factor</fullName>
    </recommendedName>
</protein>
<dbReference type="PATRIC" id="fig|446465.5.peg.1511"/>
<dbReference type="InterPro" id="IPR002882">
    <property type="entry name" value="CofD"/>
</dbReference>